<dbReference type="AlphaFoldDB" id="A0A1I3GKA5"/>
<dbReference type="InterPro" id="IPR025631">
    <property type="entry name" value="Porin_10"/>
</dbReference>
<dbReference type="Proteomes" id="UP000198931">
    <property type="component" value="Unassembled WGS sequence"/>
</dbReference>
<proteinExistence type="predicted"/>
<protein>
    <submittedName>
        <fullName evidence="1">Putative porin</fullName>
    </submittedName>
</protein>
<dbReference type="Pfam" id="PF14121">
    <property type="entry name" value="Porin_10"/>
    <property type="match status" value="1"/>
</dbReference>
<gene>
    <name evidence="1" type="ORF">SAMN05443292_1891</name>
</gene>
<reference evidence="1 2" key="1">
    <citation type="submission" date="2016-10" db="EMBL/GenBank/DDBJ databases">
        <authorList>
            <person name="de Groot N.N."/>
        </authorList>
    </citation>
    <scope>NUCLEOTIDE SEQUENCE [LARGE SCALE GENOMIC DNA]</scope>
    <source>
        <strain evidence="1 2">DSM 26000</strain>
    </source>
</reference>
<organism evidence="1 2">
    <name type="scientific">Halpernia frigidisoli</name>
    <dbReference type="NCBI Taxonomy" id="1125876"/>
    <lineage>
        <taxon>Bacteria</taxon>
        <taxon>Pseudomonadati</taxon>
        <taxon>Bacteroidota</taxon>
        <taxon>Flavobacteriia</taxon>
        <taxon>Flavobacteriales</taxon>
        <taxon>Weeksellaceae</taxon>
        <taxon>Chryseobacterium group</taxon>
        <taxon>Halpernia</taxon>
    </lineage>
</organism>
<dbReference type="EMBL" id="FOQT01000003">
    <property type="protein sequence ID" value="SFI23917.1"/>
    <property type="molecule type" value="Genomic_DNA"/>
</dbReference>
<dbReference type="OrthoDB" id="9812454at2"/>
<evidence type="ECO:0000313" key="1">
    <source>
        <dbReference type="EMBL" id="SFI23917.1"/>
    </source>
</evidence>
<dbReference type="STRING" id="1125876.SAMN05443292_1891"/>
<name>A0A1I3GKA5_9FLAO</name>
<dbReference type="RefSeq" id="WP_090079972.1">
    <property type="nucleotide sequence ID" value="NZ_FOQT01000003.1"/>
</dbReference>
<sequence>MKYLFLSLFFCLSLKAQVINKTDGNQVKSSDTLVIDAGVKDSLKIFKPTINDYLYQTQLSEKKIFDTVLSQNKTFIFSQYNNQDNFGKIQFANIGSGFQNMVYSVNSEKNLSLLPENKSFTILKIDDIKYYDVKTPTAAFIYHNAVNNGAVLNSTYTQNIGARFNFAIDYFGLRSLGNYQNSLAANNNTSVSAHYISKNKRYQLFAHYISQNVNNQEYGGITDVGLFLAGDSRFSDRQNFQVNLLNSNSEFRYRRYYLSQEFAPFNVEKYPFKIRNTTFSQVNKYYFGRVLEPFYFSSPNDLIPNFPPFTKKYSQNFSNTTSLVFDKEKFKFDAGLRYQKIKTGATPGVISDLYIIPTDISENRIGAVGNLQIKLINRIDLKSFFEFSQGSAFGTFIKSENLLSVEPINGYKVDAHVNFQSSSPTFNLLENTSVYRKFNYYLKDANNETVTDIGGKINLKWFNAQLFGNYYRIDNYTYLDANAQPQQSGTSLNISKVGGEATLDYSKFHLNGKVLFQSALTNKDLLPMPNFIGRANIYYQTKAFKNAAEIQAGVKVYYFSKFASREYFPILNEFILPDSNSTSIGGQPIADGYINFKVKRLIFFVEAQHFDTTFSQNKSFTAPDYPLYDFRLNLGIVWYLFN</sequence>
<evidence type="ECO:0000313" key="2">
    <source>
        <dbReference type="Proteomes" id="UP000198931"/>
    </source>
</evidence>
<keyword evidence="2" id="KW-1185">Reference proteome</keyword>
<accession>A0A1I3GKA5</accession>